<accession>A0A6A6E6N6</accession>
<evidence type="ECO:0000313" key="3">
    <source>
        <dbReference type="Proteomes" id="UP000800200"/>
    </source>
</evidence>
<evidence type="ECO:0000313" key="2">
    <source>
        <dbReference type="EMBL" id="KAF2186138.1"/>
    </source>
</evidence>
<organism evidence="2 3">
    <name type="scientific">Zopfia rhizophila CBS 207.26</name>
    <dbReference type="NCBI Taxonomy" id="1314779"/>
    <lineage>
        <taxon>Eukaryota</taxon>
        <taxon>Fungi</taxon>
        <taxon>Dikarya</taxon>
        <taxon>Ascomycota</taxon>
        <taxon>Pezizomycotina</taxon>
        <taxon>Dothideomycetes</taxon>
        <taxon>Dothideomycetes incertae sedis</taxon>
        <taxon>Zopfiaceae</taxon>
        <taxon>Zopfia</taxon>
    </lineage>
</organism>
<evidence type="ECO:0000256" key="1">
    <source>
        <dbReference type="SAM" id="Phobius"/>
    </source>
</evidence>
<name>A0A6A6E6N6_9PEZI</name>
<dbReference type="EMBL" id="ML994631">
    <property type="protein sequence ID" value="KAF2186138.1"/>
    <property type="molecule type" value="Genomic_DNA"/>
</dbReference>
<dbReference type="Proteomes" id="UP000800200">
    <property type="component" value="Unassembled WGS sequence"/>
</dbReference>
<keyword evidence="1" id="KW-0472">Membrane</keyword>
<proteinExistence type="predicted"/>
<keyword evidence="1" id="KW-0812">Transmembrane</keyword>
<keyword evidence="3" id="KW-1185">Reference proteome</keyword>
<protein>
    <submittedName>
        <fullName evidence="2">Uncharacterized protein</fullName>
    </submittedName>
</protein>
<reference evidence="2" key="1">
    <citation type="journal article" date="2020" name="Stud. Mycol.">
        <title>101 Dothideomycetes genomes: a test case for predicting lifestyles and emergence of pathogens.</title>
        <authorList>
            <person name="Haridas S."/>
            <person name="Albert R."/>
            <person name="Binder M."/>
            <person name="Bloem J."/>
            <person name="Labutti K."/>
            <person name="Salamov A."/>
            <person name="Andreopoulos B."/>
            <person name="Baker S."/>
            <person name="Barry K."/>
            <person name="Bills G."/>
            <person name="Bluhm B."/>
            <person name="Cannon C."/>
            <person name="Castanera R."/>
            <person name="Culley D."/>
            <person name="Daum C."/>
            <person name="Ezra D."/>
            <person name="Gonzalez J."/>
            <person name="Henrissat B."/>
            <person name="Kuo A."/>
            <person name="Liang C."/>
            <person name="Lipzen A."/>
            <person name="Lutzoni F."/>
            <person name="Magnuson J."/>
            <person name="Mondo S."/>
            <person name="Nolan M."/>
            <person name="Ohm R."/>
            <person name="Pangilinan J."/>
            <person name="Park H.-J."/>
            <person name="Ramirez L."/>
            <person name="Alfaro M."/>
            <person name="Sun H."/>
            <person name="Tritt A."/>
            <person name="Yoshinaga Y."/>
            <person name="Zwiers L.-H."/>
            <person name="Turgeon B."/>
            <person name="Goodwin S."/>
            <person name="Spatafora J."/>
            <person name="Crous P."/>
            <person name="Grigoriev I."/>
        </authorList>
    </citation>
    <scope>NUCLEOTIDE SEQUENCE</scope>
    <source>
        <strain evidence="2">CBS 207.26</strain>
    </source>
</reference>
<feature type="transmembrane region" description="Helical" evidence="1">
    <location>
        <begin position="21"/>
        <end position="41"/>
    </location>
</feature>
<feature type="transmembrane region" description="Helical" evidence="1">
    <location>
        <begin position="47"/>
        <end position="64"/>
    </location>
</feature>
<dbReference type="AlphaFoldDB" id="A0A6A6E6N6"/>
<sequence length="78" mass="8857">MFVEVCVDRGSGSLWCRWGRCAYFNCASCLAFFAFILIIYFHLPLNCCSLCIVSSLLVVVLFLYDSRALVVMTRSRAD</sequence>
<gene>
    <name evidence="2" type="ORF">K469DRAFT_154157</name>
</gene>
<keyword evidence="1" id="KW-1133">Transmembrane helix</keyword>